<evidence type="ECO:0000256" key="3">
    <source>
        <dbReference type="ARBA" id="ARBA00012513"/>
    </source>
</evidence>
<evidence type="ECO:0000256" key="1">
    <source>
        <dbReference type="ARBA" id="ARBA00003747"/>
    </source>
</evidence>
<comment type="catalytic activity">
    <reaction evidence="8">
        <text>L-threonyl-[protein] + ATP = O-phospho-L-threonyl-[protein] + ADP + H(+)</text>
        <dbReference type="Rhea" id="RHEA:46608"/>
        <dbReference type="Rhea" id="RHEA-COMP:11060"/>
        <dbReference type="Rhea" id="RHEA-COMP:11605"/>
        <dbReference type="ChEBI" id="CHEBI:15378"/>
        <dbReference type="ChEBI" id="CHEBI:30013"/>
        <dbReference type="ChEBI" id="CHEBI:30616"/>
        <dbReference type="ChEBI" id="CHEBI:61977"/>
        <dbReference type="ChEBI" id="CHEBI:456216"/>
        <dbReference type="EC" id="2.7.11.1"/>
    </reaction>
</comment>
<accession>A0AAD4EPR4</accession>
<comment type="subunit">
    <text evidence="2">Component of the EKC/KEOPS complex composed of at least BUD32, CGI121, GON7, KAE1 and PCC1; the whole complex dimerizes.</text>
</comment>
<sequence>MNPFGLPEPAFSFMGHFINWYTHQVQLYDADSRRPIVVTIPNPDGPEPPDHDPEFDLAMLKAMRILGTHLNNLPPECVAISANETGELLDVYRDITLAGHYFPLAEYGLPPAVAAGTVLRSELTEIRRLSLGVDLVEYADGSRAVFKYTTLRPVALWAELQILARLPQHPHLALLDRIVLDELTASRVVGFTIKYVAGETLDKSESGGLFKLKWLKQLLRTVDDLNLKHGITHQDIARRNLIVDPATDDLVLIDFNVSCRVGTVRQGEKNPEGKWGERDDVKGVLVCVYDIITRDPSLKDTGQPPFYAYMLQQLNEKDFLEPAKWIKHPDVQLDHGVAEFYFVLMDWVRKRRAGRELAHYTEASKHLEWPPPPLQRTVHRAAEERAAGRPILEWQRPLWSKLDPKRRLLATGRYADEEPPAPAAVTNAAGKSSRDDANAGPVPIGGDNPDKTAPGKPPTKIPAVSNGAQPDSAASPAAADHGTGSAELDKGSRKLRPRQATPIKRKKQEGDAFGAATAPKTATDSAPRKRRLKRLN</sequence>
<feature type="compositionally biased region" description="Low complexity" evidence="10">
    <location>
        <begin position="470"/>
        <end position="480"/>
    </location>
</feature>
<protein>
    <recommendedName>
        <fullName evidence="5">EKC/KEOPS complex subunit BUD32</fullName>
        <ecNumber evidence="3">2.7.11.1</ecNumber>
    </recommendedName>
    <alternativeName>
        <fullName evidence="6 7">Atypical Serine/threonine protein kinase BUD32</fullName>
    </alternativeName>
    <alternativeName>
        <fullName evidence="4">EKC/KEOPS complex subunit bud32</fullName>
    </alternativeName>
</protein>
<dbReference type="InterPro" id="IPR011009">
    <property type="entry name" value="Kinase-like_dom_sf"/>
</dbReference>
<evidence type="ECO:0000256" key="10">
    <source>
        <dbReference type="SAM" id="MobiDB-lite"/>
    </source>
</evidence>
<organism evidence="12 13">
    <name type="scientific">Staphylotrichum longicolle</name>
    <dbReference type="NCBI Taxonomy" id="669026"/>
    <lineage>
        <taxon>Eukaryota</taxon>
        <taxon>Fungi</taxon>
        <taxon>Dikarya</taxon>
        <taxon>Ascomycota</taxon>
        <taxon>Pezizomycotina</taxon>
        <taxon>Sordariomycetes</taxon>
        <taxon>Sordariomycetidae</taxon>
        <taxon>Sordariales</taxon>
        <taxon>Chaetomiaceae</taxon>
        <taxon>Staphylotrichum</taxon>
    </lineage>
</organism>
<dbReference type="SUPFAM" id="SSF56112">
    <property type="entry name" value="Protein kinase-like (PK-like)"/>
    <property type="match status" value="1"/>
</dbReference>
<dbReference type="Gene3D" id="1.10.510.10">
    <property type="entry name" value="Transferase(Phosphotransferase) domain 1"/>
    <property type="match status" value="1"/>
</dbReference>
<dbReference type="InterPro" id="IPR000719">
    <property type="entry name" value="Prot_kinase_dom"/>
</dbReference>
<dbReference type="InterPro" id="IPR008266">
    <property type="entry name" value="Tyr_kinase_AS"/>
</dbReference>
<evidence type="ECO:0000313" key="13">
    <source>
        <dbReference type="Proteomes" id="UP001197093"/>
    </source>
</evidence>
<dbReference type="GO" id="GO:0005524">
    <property type="term" value="F:ATP binding"/>
    <property type="evidence" value="ECO:0007669"/>
    <property type="project" value="InterPro"/>
</dbReference>
<dbReference type="PROSITE" id="PS00109">
    <property type="entry name" value="PROTEIN_KINASE_TYR"/>
    <property type="match status" value="1"/>
</dbReference>
<dbReference type="EC" id="2.7.11.1" evidence="3"/>
<feature type="region of interest" description="Disordered" evidence="10">
    <location>
        <begin position="412"/>
        <end position="536"/>
    </location>
</feature>
<evidence type="ECO:0000259" key="11">
    <source>
        <dbReference type="SMART" id="SM00220"/>
    </source>
</evidence>
<dbReference type="SMART" id="SM00220">
    <property type="entry name" value="S_TKc"/>
    <property type="match status" value="1"/>
</dbReference>
<dbReference type="InterPro" id="IPR002575">
    <property type="entry name" value="Aminoglycoside_PTrfase"/>
</dbReference>
<dbReference type="EMBL" id="JAHCVI010000005">
    <property type="protein sequence ID" value="KAG7285179.1"/>
    <property type="molecule type" value="Genomic_DNA"/>
</dbReference>
<evidence type="ECO:0000256" key="6">
    <source>
        <dbReference type="ARBA" id="ARBA00030980"/>
    </source>
</evidence>
<evidence type="ECO:0000256" key="9">
    <source>
        <dbReference type="ARBA" id="ARBA00048679"/>
    </source>
</evidence>
<dbReference type="Proteomes" id="UP001197093">
    <property type="component" value="Unassembled WGS sequence"/>
</dbReference>
<evidence type="ECO:0000313" key="12">
    <source>
        <dbReference type="EMBL" id="KAG7285179.1"/>
    </source>
</evidence>
<proteinExistence type="predicted"/>
<feature type="domain" description="Protein kinase" evidence="11">
    <location>
        <begin position="123"/>
        <end position="421"/>
    </location>
</feature>
<comment type="function">
    <text evidence="1">Component of the EKC/KEOPS complex that is required for the formation of a threonylcarbamoyl group on adenosine at position 37 (t(6)A37) in tRNAs that read codons beginning with adenine. The complex is probably involved in the transfer of the threonylcarbamoyl moiety of threonylcarbamoyl-AMP (TC-AMP) to the N6 group of A37. BUD32 has ATPase activity in the context of the EKC/KEOPS complex and likely plays a supporting role to the catalytic subunit KAE1. The EKC/KEOPS complex also promotes both telomere uncapping and telomere elongation. The complex is required for efficient recruitment of transcriptional coactivators.</text>
</comment>
<evidence type="ECO:0000256" key="5">
    <source>
        <dbReference type="ARBA" id="ARBA00019973"/>
    </source>
</evidence>
<evidence type="ECO:0000256" key="7">
    <source>
        <dbReference type="ARBA" id="ARBA00033194"/>
    </source>
</evidence>
<evidence type="ECO:0000256" key="4">
    <source>
        <dbReference type="ARBA" id="ARBA00013948"/>
    </source>
</evidence>
<reference evidence="12" key="1">
    <citation type="submission" date="2023-02" db="EMBL/GenBank/DDBJ databases">
        <authorList>
            <person name="Palmer J.M."/>
        </authorList>
    </citation>
    <scope>NUCLEOTIDE SEQUENCE</scope>
    <source>
        <strain evidence="12">FW57</strain>
    </source>
</reference>
<dbReference type="AlphaFoldDB" id="A0AAD4EPR4"/>
<evidence type="ECO:0000256" key="8">
    <source>
        <dbReference type="ARBA" id="ARBA00047899"/>
    </source>
</evidence>
<dbReference type="Pfam" id="PF01636">
    <property type="entry name" value="APH"/>
    <property type="match status" value="1"/>
</dbReference>
<gene>
    <name evidence="12" type="ORF">NEMBOFW57_009800</name>
</gene>
<comment type="caution">
    <text evidence="12">The sequence shown here is derived from an EMBL/GenBank/DDBJ whole genome shotgun (WGS) entry which is preliminary data.</text>
</comment>
<feature type="compositionally biased region" description="Basic residues" evidence="10">
    <location>
        <begin position="493"/>
        <end position="507"/>
    </location>
</feature>
<name>A0AAD4EPR4_9PEZI</name>
<dbReference type="GO" id="GO:0004674">
    <property type="term" value="F:protein serine/threonine kinase activity"/>
    <property type="evidence" value="ECO:0007669"/>
    <property type="project" value="UniProtKB-EC"/>
</dbReference>
<keyword evidence="13" id="KW-1185">Reference proteome</keyword>
<comment type="catalytic activity">
    <reaction evidence="9">
        <text>L-seryl-[protein] + ATP = O-phospho-L-seryl-[protein] + ADP + H(+)</text>
        <dbReference type="Rhea" id="RHEA:17989"/>
        <dbReference type="Rhea" id="RHEA-COMP:9863"/>
        <dbReference type="Rhea" id="RHEA-COMP:11604"/>
        <dbReference type="ChEBI" id="CHEBI:15378"/>
        <dbReference type="ChEBI" id="CHEBI:29999"/>
        <dbReference type="ChEBI" id="CHEBI:30616"/>
        <dbReference type="ChEBI" id="CHEBI:83421"/>
        <dbReference type="ChEBI" id="CHEBI:456216"/>
        <dbReference type="EC" id="2.7.11.1"/>
    </reaction>
</comment>
<evidence type="ECO:0000256" key="2">
    <source>
        <dbReference type="ARBA" id="ARBA00011534"/>
    </source>
</evidence>